<comment type="caution">
    <text evidence="5">The sequence shown here is derived from an EMBL/GenBank/DDBJ whole genome shotgun (WGS) entry which is preliminary data.</text>
</comment>
<dbReference type="InterPro" id="IPR036388">
    <property type="entry name" value="WH-like_DNA-bd_sf"/>
</dbReference>
<dbReference type="InterPro" id="IPR051081">
    <property type="entry name" value="HTH_MetalResp_TranReg"/>
</dbReference>
<reference evidence="5 6" key="1">
    <citation type="submission" date="2020-05" db="EMBL/GenBank/DDBJ databases">
        <title>Paenibacillus glebae, sp. nov., Paenibacillus humi sp. nov., Paenibacillus pedi sp. nov., Paenibacillus terrestris sp. nov. and Paenibacillus terricola sp. nov., isolated from a forest top soil sample.</title>
        <authorList>
            <person name="Qi S."/>
            <person name="Carlier A."/>
            <person name="Cnockaert M."/>
            <person name="Vandamme P."/>
        </authorList>
    </citation>
    <scope>NUCLEOTIDE SEQUENCE [LARGE SCALE GENOMIC DNA]</scope>
    <source>
        <strain evidence="5 6">LMG 29502</strain>
    </source>
</reference>
<organism evidence="5 6">
    <name type="scientific">Paenibacillus tritici</name>
    <dbReference type="NCBI Taxonomy" id="1873425"/>
    <lineage>
        <taxon>Bacteria</taxon>
        <taxon>Bacillati</taxon>
        <taxon>Bacillota</taxon>
        <taxon>Bacilli</taxon>
        <taxon>Bacillales</taxon>
        <taxon>Paenibacillaceae</taxon>
        <taxon>Paenibacillus</taxon>
    </lineage>
</organism>
<dbReference type="InterPro" id="IPR011991">
    <property type="entry name" value="ArsR-like_HTH"/>
</dbReference>
<keyword evidence="6" id="KW-1185">Reference proteome</keyword>
<dbReference type="Proteomes" id="UP000711047">
    <property type="component" value="Unassembled WGS sequence"/>
</dbReference>
<dbReference type="RefSeq" id="WP_173139974.1">
    <property type="nucleotide sequence ID" value="NZ_JABMKX010000021.1"/>
</dbReference>
<dbReference type="EMBL" id="JABMKX010000021">
    <property type="protein sequence ID" value="NQX49151.1"/>
    <property type="molecule type" value="Genomic_DNA"/>
</dbReference>
<evidence type="ECO:0000313" key="5">
    <source>
        <dbReference type="EMBL" id="NQX49151.1"/>
    </source>
</evidence>
<evidence type="ECO:0000256" key="1">
    <source>
        <dbReference type="ARBA" id="ARBA00023015"/>
    </source>
</evidence>
<dbReference type="PROSITE" id="PS50987">
    <property type="entry name" value="HTH_ARSR_2"/>
    <property type="match status" value="1"/>
</dbReference>
<evidence type="ECO:0000313" key="6">
    <source>
        <dbReference type="Proteomes" id="UP000711047"/>
    </source>
</evidence>
<dbReference type="PANTHER" id="PTHR33154:SF33">
    <property type="entry name" value="TRANSCRIPTIONAL REPRESSOR SDPR"/>
    <property type="match status" value="1"/>
</dbReference>
<gene>
    <name evidence="5" type="ORF">HQN87_27900</name>
</gene>
<keyword evidence="3" id="KW-0804">Transcription</keyword>
<name>A0ABX2DWR5_9BACL</name>
<sequence>MDRKKRLDELAAAFSECQQALFAIGDPTRQLIILALIEGSGESNQGSRVGEIASRTNLSRPAVSHHMKILKDAHFICMRRVGTRNYYYLEVLHSDLFKLKQLFDDSAAFVHQLQASSTPVMKEEG</sequence>
<keyword evidence="1" id="KW-0805">Transcription regulation</keyword>
<evidence type="ECO:0000256" key="3">
    <source>
        <dbReference type="ARBA" id="ARBA00023163"/>
    </source>
</evidence>
<accession>A0ABX2DWR5</accession>
<protein>
    <submittedName>
        <fullName evidence="5">Winged helix-turn-helix transcriptional regulator</fullName>
    </submittedName>
</protein>
<dbReference type="CDD" id="cd00090">
    <property type="entry name" value="HTH_ARSR"/>
    <property type="match status" value="1"/>
</dbReference>
<proteinExistence type="predicted"/>
<dbReference type="InterPro" id="IPR001845">
    <property type="entry name" value="HTH_ArsR_DNA-bd_dom"/>
</dbReference>
<dbReference type="SUPFAM" id="SSF46785">
    <property type="entry name" value="Winged helix' DNA-binding domain"/>
    <property type="match status" value="1"/>
</dbReference>
<evidence type="ECO:0000256" key="2">
    <source>
        <dbReference type="ARBA" id="ARBA00023125"/>
    </source>
</evidence>
<dbReference type="SMART" id="SM00418">
    <property type="entry name" value="HTH_ARSR"/>
    <property type="match status" value="1"/>
</dbReference>
<dbReference type="InterPro" id="IPR036390">
    <property type="entry name" value="WH_DNA-bd_sf"/>
</dbReference>
<dbReference type="Gene3D" id="1.10.10.10">
    <property type="entry name" value="Winged helix-like DNA-binding domain superfamily/Winged helix DNA-binding domain"/>
    <property type="match status" value="1"/>
</dbReference>
<keyword evidence="2" id="KW-0238">DNA-binding</keyword>
<dbReference type="Pfam" id="PF01022">
    <property type="entry name" value="HTH_5"/>
    <property type="match status" value="1"/>
</dbReference>
<feature type="domain" description="HTH arsR-type" evidence="4">
    <location>
        <begin position="7"/>
        <end position="109"/>
    </location>
</feature>
<evidence type="ECO:0000259" key="4">
    <source>
        <dbReference type="PROSITE" id="PS50987"/>
    </source>
</evidence>
<dbReference type="PANTHER" id="PTHR33154">
    <property type="entry name" value="TRANSCRIPTIONAL REGULATOR, ARSR FAMILY"/>
    <property type="match status" value="1"/>
</dbReference>